<protein>
    <submittedName>
        <fullName evidence="2">Glycosyltransferase family A protein</fullName>
        <ecNumber evidence="2">2.4.-.-</ecNumber>
    </submittedName>
</protein>
<proteinExistence type="predicted"/>
<dbReference type="PANTHER" id="PTHR43685:SF11">
    <property type="entry name" value="GLYCOSYLTRANSFERASE TAGX-RELATED"/>
    <property type="match status" value="1"/>
</dbReference>
<gene>
    <name evidence="2" type="ORF">NG800_012890</name>
</gene>
<dbReference type="InterPro" id="IPR029044">
    <property type="entry name" value="Nucleotide-diphossugar_trans"/>
</dbReference>
<accession>A0ABU4JJE1</accession>
<keyword evidence="2" id="KW-0808">Transferase</keyword>
<dbReference type="Gene3D" id="3.90.550.10">
    <property type="entry name" value="Spore Coat Polysaccharide Biosynthesis Protein SpsA, Chain A"/>
    <property type="match status" value="1"/>
</dbReference>
<reference evidence="2 3" key="1">
    <citation type="submission" date="2023-11" db="EMBL/GenBank/DDBJ databases">
        <title>First isolation, identification, and characterization of non-pathogenic Epilithonimonas ginsengisoli isolated from diseased farmed rainbow trout (Oncorhynchus mykiss) in Chile.</title>
        <authorList>
            <person name="Miranda C.D."/>
            <person name="Irgang R."/>
            <person name="Concha C."/>
            <person name="Rojas R."/>
            <person name="Avendano R."/>
        </authorList>
    </citation>
    <scope>NUCLEOTIDE SEQUENCE [LARGE SCALE GENOMIC DNA]</scope>
    <source>
        <strain evidence="2 3">FP99</strain>
    </source>
</reference>
<dbReference type="EC" id="2.4.-.-" evidence="2"/>
<comment type="caution">
    <text evidence="2">The sequence shown here is derived from an EMBL/GenBank/DDBJ whole genome shotgun (WGS) entry which is preliminary data.</text>
</comment>
<keyword evidence="2" id="KW-0328">Glycosyltransferase</keyword>
<keyword evidence="3" id="KW-1185">Reference proteome</keyword>
<evidence type="ECO:0000259" key="1">
    <source>
        <dbReference type="Pfam" id="PF00535"/>
    </source>
</evidence>
<dbReference type="RefSeq" id="WP_165596624.1">
    <property type="nucleotide sequence ID" value="NZ_JAMXLT020000022.1"/>
</dbReference>
<dbReference type="InterPro" id="IPR001173">
    <property type="entry name" value="Glyco_trans_2-like"/>
</dbReference>
<organism evidence="2 3">
    <name type="scientific">Epilithonimonas ginsengisoli</name>
    <dbReference type="NCBI Taxonomy" id="1245592"/>
    <lineage>
        <taxon>Bacteria</taxon>
        <taxon>Pseudomonadati</taxon>
        <taxon>Bacteroidota</taxon>
        <taxon>Flavobacteriia</taxon>
        <taxon>Flavobacteriales</taxon>
        <taxon>Weeksellaceae</taxon>
        <taxon>Chryseobacterium group</taxon>
        <taxon>Epilithonimonas</taxon>
    </lineage>
</organism>
<dbReference type="GO" id="GO:0016757">
    <property type="term" value="F:glycosyltransferase activity"/>
    <property type="evidence" value="ECO:0007669"/>
    <property type="project" value="UniProtKB-KW"/>
</dbReference>
<dbReference type="Proteomes" id="UP001204439">
    <property type="component" value="Unassembled WGS sequence"/>
</dbReference>
<dbReference type="CDD" id="cd00761">
    <property type="entry name" value="Glyco_tranf_GTA_type"/>
    <property type="match status" value="1"/>
</dbReference>
<dbReference type="Pfam" id="PF00535">
    <property type="entry name" value="Glycos_transf_2"/>
    <property type="match status" value="1"/>
</dbReference>
<evidence type="ECO:0000313" key="3">
    <source>
        <dbReference type="Proteomes" id="UP001204439"/>
    </source>
</evidence>
<dbReference type="InterPro" id="IPR050834">
    <property type="entry name" value="Glycosyltransf_2"/>
</dbReference>
<dbReference type="EMBL" id="JAMXLT020000022">
    <property type="protein sequence ID" value="MDW8549814.1"/>
    <property type="molecule type" value="Genomic_DNA"/>
</dbReference>
<name>A0ABU4JJE1_9FLAO</name>
<evidence type="ECO:0000313" key="2">
    <source>
        <dbReference type="EMBL" id="MDW8549814.1"/>
    </source>
</evidence>
<dbReference type="SUPFAM" id="SSF53448">
    <property type="entry name" value="Nucleotide-diphospho-sugar transferases"/>
    <property type="match status" value="1"/>
</dbReference>
<feature type="domain" description="Glycosyltransferase 2-like" evidence="1">
    <location>
        <begin position="8"/>
        <end position="107"/>
    </location>
</feature>
<sequence length="299" mass="35060">MSNSAFITIFTPTYNRFTLLQRLYDSILQIEYEDFEWLVVDDGSSDDTEFFFKAISENAHFPIRYIKQKNGGKHTAINKGLEEANGELFFIVDSDDILPPNSLKNINFQFSKVKDNPKIGGIVGRKKNIAENISIYDFHEKEFISSAFDFRYKFLYQGDMAEVVKTDVLRQYPFPVFEKEKFVTESLVWFRIAKTFDFLYFDEIIYLCEYQEDGLTDNYWKLIKSNPRGSILYYKEFLENNISEAQRASTLKTIKTIALANGYSFFDLFRMLNIDQFVSLSKMTLGNYLSPFKSKEDIK</sequence>
<dbReference type="PANTHER" id="PTHR43685">
    <property type="entry name" value="GLYCOSYLTRANSFERASE"/>
    <property type="match status" value="1"/>
</dbReference>